<evidence type="ECO:0000259" key="3">
    <source>
        <dbReference type="PROSITE" id="PS50015"/>
    </source>
</evidence>
<reference evidence="4 5" key="1">
    <citation type="submission" date="2010-05" db="EMBL/GenBank/DDBJ databases">
        <title>The Genome Sequence of Thecamonas trahens ATCC 50062.</title>
        <authorList>
            <consortium name="The Broad Institute Genome Sequencing Platform"/>
            <person name="Russ C."/>
            <person name="Cuomo C."/>
            <person name="Shea T."/>
            <person name="Young S.K."/>
            <person name="Zeng Q."/>
            <person name="Koehrsen M."/>
            <person name="Haas B."/>
            <person name="Borodovsky M."/>
            <person name="Guigo R."/>
            <person name="Alvarado L."/>
            <person name="Berlin A."/>
            <person name="Bochicchio J."/>
            <person name="Borenstein D."/>
            <person name="Chapman S."/>
            <person name="Chen Z."/>
            <person name="Freedman E."/>
            <person name="Gellesch M."/>
            <person name="Goldberg J."/>
            <person name="Griggs A."/>
            <person name="Gujja S."/>
            <person name="Heilman E."/>
            <person name="Heiman D."/>
            <person name="Hepburn T."/>
            <person name="Howarth C."/>
            <person name="Jen D."/>
            <person name="Larson L."/>
            <person name="Mehta T."/>
            <person name="Park D."/>
            <person name="Pearson M."/>
            <person name="Roberts A."/>
            <person name="Saif S."/>
            <person name="Shenoy N."/>
            <person name="Sisk P."/>
            <person name="Stolte C."/>
            <person name="Sykes S."/>
            <person name="Thomson T."/>
            <person name="Walk T."/>
            <person name="White J."/>
            <person name="Yandava C."/>
            <person name="Burger G."/>
            <person name="Gray M.W."/>
            <person name="Holland P.W.H."/>
            <person name="King N."/>
            <person name="Lang F.B.F."/>
            <person name="Roger A.J."/>
            <person name="Ruiz-Trillo I."/>
            <person name="Lander E."/>
            <person name="Nusbaum C."/>
        </authorList>
    </citation>
    <scope>NUCLEOTIDE SEQUENCE [LARGE SCALE GENOMIC DNA]</scope>
    <source>
        <strain evidence="4 5">ATCC 50062</strain>
    </source>
</reference>
<dbReference type="PROSITE" id="PS50015">
    <property type="entry name" value="SAP_B"/>
    <property type="match status" value="1"/>
</dbReference>
<dbReference type="OrthoDB" id="17754at2759"/>
<keyword evidence="1" id="KW-1015">Disulfide bond</keyword>
<dbReference type="eggNOG" id="ENOG502S5J5">
    <property type="taxonomic scope" value="Eukaryota"/>
</dbReference>
<feature type="chain" id="PRO_5005537458" evidence="2">
    <location>
        <begin position="21"/>
        <end position="233"/>
    </location>
</feature>
<dbReference type="OMA" id="NGQCMSH"/>
<feature type="domain" description="Saposin B-type" evidence="3">
    <location>
        <begin position="30"/>
        <end position="114"/>
    </location>
</feature>
<sequence length="233" mass="24389">MYKTLFVVLVALALAASASAAPTVVSDLGNPTTCELCVEFLSQAENELLQAILQLGIVDSCGDLCGLLPSRLEGTVCDLLCDYIGVTEFVKIIQEHSPDPIYACQLLKQCSINDNAKANMIDFVVAPKVGQQGTTFTFGATFNVTNGPTGAGELALGVQPPQGMPFGDGAVNDGIPNGEHTVTFSLKAQPNEQEPFSAGTYEVEFAVCNGICGATKPHSAVLAVGKGSFRIEQ</sequence>
<feature type="signal peptide" evidence="2">
    <location>
        <begin position="1"/>
        <end position="20"/>
    </location>
</feature>
<dbReference type="InterPro" id="IPR011001">
    <property type="entry name" value="Saposin-like"/>
</dbReference>
<evidence type="ECO:0000313" key="5">
    <source>
        <dbReference type="Proteomes" id="UP000054408"/>
    </source>
</evidence>
<gene>
    <name evidence="4" type="ORF">AMSG_00758</name>
</gene>
<protein>
    <submittedName>
        <fullName evidence="4">Countin-1</fullName>
    </submittedName>
</protein>
<dbReference type="SUPFAM" id="SSF47862">
    <property type="entry name" value="Saposin"/>
    <property type="match status" value="1"/>
</dbReference>
<evidence type="ECO:0000256" key="2">
    <source>
        <dbReference type="SAM" id="SignalP"/>
    </source>
</evidence>
<dbReference type="GeneID" id="25560548"/>
<evidence type="ECO:0000313" key="4">
    <source>
        <dbReference type="EMBL" id="KNC50600.1"/>
    </source>
</evidence>
<evidence type="ECO:0000256" key="1">
    <source>
        <dbReference type="ARBA" id="ARBA00023157"/>
    </source>
</evidence>
<dbReference type="EMBL" id="GL349435">
    <property type="protein sequence ID" value="KNC50600.1"/>
    <property type="molecule type" value="Genomic_DNA"/>
</dbReference>
<dbReference type="SMART" id="SM00741">
    <property type="entry name" value="SapB"/>
    <property type="match status" value="1"/>
</dbReference>
<name>A0A0L0DEH4_THETB</name>
<organism evidence="4 5">
    <name type="scientific">Thecamonas trahens ATCC 50062</name>
    <dbReference type="NCBI Taxonomy" id="461836"/>
    <lineage>
        <taxon>Eukaryota</taxon>
        <taxon>Apusozoa</taxon>
        <taxon>Apusomonadida</taxon>
        <taxon>Apusomonadidae</taxon>
        <taxon>Thecamonas</taxon>
    </lineage>
</organism>
<dbReference type="RefSeq" id="XP_013762487.1">
    <property type="nucleotide sequence ID" value="XM_013907033.1"/>
</dbReference>
<keyword evidence="5" id="KW-1185">Reference proteome</keyword>
<proteinExistence type="predicted"/>
<dbReference type="Proteomes" id="UP000054408">
    <property type="component" value="Unassembled WGS sequence"/>
</dbReference>
<dbReference type="AlphaFoldDB" id="A0A0L0DEH4"/>
<accession>A0A0L0DEH4</accession>
<dbReference type="InterPro" id="IPR008139">
    <property type="entry name" value="SaposinB_dom"/>
</dbReference>
<keyword evidence="2" id="KW-0732">Signal</keyword>